<dbReference type="Pfam" id="PF03706">
    <property type="entry name" value="LPG_synthase_TM"/>
    <property type="match status" value="1"/>
</dbReference>
<proteinExistence type="predicted"/>
<dbReference type="Proteomes" id="UP001138540">
    <property type="component" value="Unassembled WGS sequence"/>
</dbReference>
<keyword evidence="5 6" id="KW-0472">Membrane</keyword>
<feature type="transmembrane region" description="Helical" evidence="6">
    <location>
        <begin position="129"/>
        <end position="150"/>
    </location>
</feature>
<evidence type="ECO:0000256" key="4">
    <source>
        <dbReference type="ARBA" id="ARBA00022989"/>
    </source>
</evidence>
<evidence type="ECO:0000313" key="7">
    <source>
        <dbReference type="EMBL" id="MBB5987779.1"/>
    </source>
</evidence>
<feature type="transmembrane region" description="Helical" evidence="6">
    <location>
        <begin position="207"/>
        <end position="228"/>
    </location>
</feature>
<feature type="transmembrane region" description="Helical" evidence="6">
    <location>
        <begin position="60"/>
        <end position="83"/>
    </location>
</feature>
<keyword evidence="3 6" id="KW-0812">Transmembrane</keyword>
<evidence type="ECO:0000313" key="8">
    <source>
        <dbReference type="Proteomes" id="UP001138540"/>
    </source>
</evidence>
<keyword evidence="4 6" id="KW-1133">Transmembrane helix</keyword>
<feature type="transmembrane region" description="Helical" evidence="6">
    <location>
        <begin position="283"/>
        <end position="311"/>
    </location>
</feature>
<name>A0ABR6NKI3_9SPHN</name>
<comment type="subcellular location">
    <subcellularLocation>
        <location evidence="1">Cell membrane</location>
        <topology evidence="1">Multi-pass membrane protein</topology>
    </subcellularLocation>
</comment>
<comment type="caution">
    <text evidence="7">The sequence shown here is derived from an EMBL/GenBank/DDBJ whole genome shotgun (WGS) entry which is preliminary data.</text>
</comment>
<keyword evidence="8" id="KW-1185">Reference proteome</keyword>
<keyword evidence="2" id="KW-1003">Cell membrane</keyword>
<feature type="transmembrane region" description="Helical" evidence="6">
    <location>
        <begin position="90"/>
        <end position="109"/>
    </location>
</feature>
<organism evidence="7 8">
    <name type="scientific">Sphingobium lignivorans</name>
    <dbReference type="NCBI Taxonomy" id="2735886"/>
    <lineage>
        <taxon>Bacteria</taxon>
        <taxon>Pseudomonadati</taxon>
        <taxon>Pseudomonadota</taxon>
        <taxon>Alphaproteobacteria</taxon>
        <taxon>Sphingomonadales</taxon>
        <taxon>Sphingomonadaceae</taxon>
        <taxon>Sphingobium</taxon>
    </lineage>
</organism>
<evidence type="ECO:0000256" key="1">
    <source>
        <dbReference type="ARBA" id="ARBA00004651"/>
    </source>
</evidence>
<reference evidence="7 8" key="1">
    <citation type="submission" date="2020-08" db="EMBL/GenBank/DDBJ databases">
        <title>Exploring microbial biodiversity for novel pathways involved in the catabolism of aromatic compounds derived from lignin.</title>
        <authorList>
            <person name="Elkins J."/>
        </authorList>
    </citation>
    <scope>NUCLEOTIDE SEQUENCE [LARGE SCALE GENOMIC DNA]</scope>
    <source>
        <strain evidence="7 8">B1D3A</strain>
    </source>
</reference>
<evidence type="ECO:0000256" key="3">
    <source>
        <dbReference type="ARBA" id="ARBA00022692"/>
    </source>
</evidence>
<sequence>MADPDDVQVDAPAGRKSDGLVCWLRRLGLFMGLLCLLFFAQRVHSLQESLPTLAREAVAAMPLAVLLCLIACIFVAMAWRAILAMLGKNLPIGLTAAIFLTTQFGKYLPGNIAQHIGRATLALRHGVPVRLTITSVAIEMAIGVLVMAFLGAPLLAGHLDEMWRAAAIAAGILALAALVGGFAIRTRRLAAGMLAARFGILGPPGRLAVPVLLTVAGALLSACALLLLEPALARDPATIARSVSIFCGAWVAGFLVVGAPAGLGVREFILSEGLAPIIGPERAIAAALLLRLVTTLGDLLAFALGLVLLRYTRAPGADEKKPRLDRTGVIRNDVIAGS</sequence>
<accession>A0ABR6NKI3</accession>
<feature type="transmembrane region" description="Helical" evidence="6">
    <location>
        <begin position="23"/>
        <end position="40"/>
    </location>
</feature>
<gene>
    <name evidence="7" type="ORF">HNP60_003753</name>
</gene>
<dbReference type="EMBL" id="JACHKA010000001">
    <property type="protein sequence ID" value="MBB5987779.1"/>
    <property type="molecule type" value="Genomic_DNA"/>
</dbReference>
<protein>
    <recommendedName>
        <fullName evidence="9">Flippase-like domain-containing protein</fullName>
    </recommendedName>
</protein>
<evidence type="ECO:0000256" key="5">
    <source>
        <dbReference type="ARBA" id="ARBA00023136"/>
    </source>
</evidence>
<evidence type="ECO:0008006" key="9">
    <source>
        <dbReference type="Google" id="ProtNLM"/>
    </source>
</evidence>
<dbReference type="InterPro" id="IPR022791">
    <property type="entry name" value="L-PG_synthase/AglD"/>
</dbReference>
<feature type="transmembrane region" description="Helical" evidence="6">
    <location>
        <begin position="162"/>
        <end position="184"/>
    </location>
</feature>
<evidence type="ECO:0000256" key="2">
    <source>
        <dbReference type="ARBA" id="ARBA00022475"/>
    </source>
</evidence>
<evidence type="ECO:0000256" key="6">
    <source>
        <dbReference type="SAM" id="Phobius"/>
    </source>
</evidence>
<feature type="transmembrane region" description="Helical" evidence="6">
    <location>
        <begin position="240"/>
        <end position="263"/>
    </location>
</feature>